<reference evidence="2 3" key="1">
    <citation type="submission" date="2019-07" db="EMBL/GenBank/DDBJ databases">
        <title>Flavobacterium sp. nov., isolated from glacier ice.</title>
        <authorList>
            <person name="Liu Q."/>
            <person name="Xin Y.-H."/>
        </authorList>
    </citation>
    <scope>NUCLEOTIDE SEQUENCE [LARGE SCALE GENOMIC DNA]</scope>
    <source>
        <strain evidence="2 3">ZT4R6</strain>
    </source>
</reference>
<protein>
    <recommendedName>
        <fullName evidence="4">Lipoprotein</fullName>
    </recommendedName>
</protein>
<keyword evidence="1" id="KW-0732">Signal</keyword>
<dbReference type="AlphaFoldDB" id="A0A552V1L7"/>
<organism evidence="2 3">
    <name type="scientific">Flavobacterium zepuense</name>
    <dbReference type="NCBI Taxonomy" id="2593302"/>
    <lineage>
        <taxon>Bacteria</taxon>
        <taxon>Pseudomonadati</taxon>
        <taxon>Bacteroidota</taxon>
        <taxon>Flavobacteriia</taxon>
        <taxon>Flavobacteriales</taxon>
        <taxon>Flavobacteriaceae</taxon>
        <taxon>Flavobacterium</taxon>
    </lineage>
</organism>
<gene>
    <name evidence="2" type="ORF">FMM05_10955</name>
</gene>
<dbReference type="OrthoDB" id="1465106at2"/>
<proteinExistence type="predicted"/>
<feature type="chain" id="PRO_5022167036" description="Lipoprotein" evidence="1">
    <location>
        <begin position="22"/>
        <end position="222"/>
    </location>
</feature>
<sequence length="222" mass="24492">MKKQILKFGILVTLLASFVSCSDNDEIMTTSTSSNVSTDNVSMTAKMSSTTRDQILKDKDFNNFVTETYDFNEKILDHKAYNQIYNTIKSTGKITPQQEIDITKALGLNSFSQYTTYLNTQALRVANLEKNYGFQSQLTNEERIEVIEITLDNHIPITTNGGCAQQLRGCRRAASAWMASAHVACLMADLSVVGGIICHGAALYLGDSLNEQCLGDYAACIK</sequence>
<evidence type="ECO:0000256" key="1">
    <source>
        <dbReference type="SAM" id="SignalP"/>
    </source>
</evidence>
<dbReference type="PROSITE" id="PS51257">
    <property type="entry name" value="PROKAR_LIPOPROTEIN"/>
    <property type="match status" value="1"/>
</dbReference>
<dbReference type="RefSeq" id="WP_143373422.1">
    <property type="nucleotide sequence ID" value="NZ_VJVZ01000006.1"/>
</dbReference>
<dbReference type="EMBL" id="VJVZ01000006">
    <property type="protein sequence ID" value="TRW24342.1"/>
    <property type="molecule type" value="Genomic_DNA"/>
</dbReference>
<evidence type="ECO:0000313" key="3">
    <source>
        <dbReference type="Proteomes" id="UP000320643"/>
    </source>
</evidence>
<feature type="signal peptide" evidence="1">
    <location>
        <begin position="1"/>
        <end position="21"/>
    </location>
</feature>
<evidence type="ECO:0000313" key="2">
    <source>
        <dbReference type="EMBL" id="TRW24342.1"/>
    </source>
</evidence>
<name>A0A552V1L7_9FLAO</name>
<accession>A0A552V1L7</accession>
<dbReference type="Proteomes" id="UP000320643">
    <property type="component" value="Unassembled WGS sequence"/>
</dbReference>
<keyword evidence="3" id="KW-1185">Reference proteome</keyword>
<evidence type="ECO:0008006" key="4">
    <source>
        <dbReference type="Google" id="ProtNLM"/>
    </source>
</evidence>
<comment type="caution">
    <text evidence="2">The sequence shown here is derived from an EMBL/GenBank/DDBJ whole genome shotgun (WGS) entry which is preliminary data.</text>
</comment>